<protein>
    <recommendedName>
        <fullName evidence="2">RGS domain-containing protein</fullName>
    </recommendedName>
</protein>
<evidence type="ECO:0000259" key="2">
    <source>
        <dbReference type="PROSITE" id="PS50132"/>
    </source>
</evidence>
<evidence type="ECO:0000313" key="4">
    <source>
        <dbReference type="EMBL" id="SPR01925.1"/>
    </source>
</evidence>
<name>A0A0G4IP62_PLABS</name>
<feature type="transmembrane region" description="Helical" evidence="1">
    <location>
        <begin position="42"/>
        <end position="60"/>
    </location>
</feature>
<gene>
    <name evidence="3" type="ORF">PBRA_005576</name>
    <name evidence="4" type="ORF">PLBR_LOCUS9140</name>
</gene>
<evidence type="ECO:0000256" key="1">
    <source>
        <dbReference type="SAM" id="Phobius"/>
    </source>
</evidence>
<proteinExistence type="predicted"/>
<dbReference type="Gene3D" id="1.10.167.10">
    <property type="entry name" value="Regulator of G-protein Signalling 4, domain 2"/>
    <property type="match status" value="1"/>
</dbReference>
<dbReference type="CDD" id="cd07440">
    <property type="entry name" value="RGS"/>
    <property type="match status" value="1"/>
</dbReference>
<dbReference type="PANTHER" id="PTHR10845:SF192">
    <property type="entry name" value="DOUBLE HIT, ISOFORM B"/>
    <property type="match status" value="1"/>
</dbReference>
<geneLocation type="mitochondrion" evidence="4"/>
<dbReference type="EMBL" id="CDSF01000077">
    <property type="protein sequence ID" value="CEO96972.1"/>
    <property type="molecule type" value="Genomic_DNA"/>
</dbReference>
<evidence type="ECO:0000313" key="5">
    <source>
        <dbReference type="Proteomes" id="UP000039324"/>
    </source>
</evidence>
<dbReference type="SMART" id="SM00315">
    <property type="entry name" value="RGS"/>
    <property type="match status" value="1"/>
</dbReference>
<feature type="transmembrane region" description="Helical" evidence="1">
    <location>
        <begin position="266"/>
        <end position="284"/>
    </location>
</feature>
<keyword evidence="1" id="KW-1133">Transmembrane helix</keyword>
<feature type="transmembrane region" description="Helical" evidence="1">
    <location>
        <begin position="193"/>
        <end position="212"/>
    </location>
</feature>
<dbReference type="Pfam" id="PF00615">
    <property type="entry name" value="RGS"/>
    <property type="match status" value="1"/>
</dbReference>
<feature type="transmembrane region" description="Helical" evidence="1">
    <location>
        <begin position="72"/>
        <end position="95"/>
    </location>
</feature>
<dbReference type="PANTHER" id="PTHR10845">
    <property type="entry name" value="REGULATOR OF G PROTEIN SIGNALING"/>
    <property type="match status" value="1"/>
</dbReference>
<dbReference type="Proteomes" id="UP000039324">
    <property type="component" value="Unassembled WGS sequence"/>
</dbReference>
<feature type="transmembrane region" description="Helical" evidence="1">
    <location>
        <begin position="12"/>
        <end position="30"/>
    </location>
</feature>
<accession>A0A0G4IP62</accession>
<reference evidence="4 6" key="2">
    <citation type="submission" date="2018-03" db="EMBL/GenBank/DDBJ databases">
        <authorList>
            <person name="Fogelqvist J."/>
        </authorList>
    </citation>
    <scope>NUCLEOTIDE SEQUENCE [LARGE SCALE GENOMIC DNA]</scope>
</reference>
<keyword evidence="1" id="KW-0472">Membrane</keyword>
<dbReference type="AlphaFoldDB" id="A0A0G4IP62"/>
<feature type="transmembrane region" description="Helical" evidence="1">
    <location>
        <begin position="232"/>
        <end position="254"/>
    </location>
</feature>
<dbReference type="EMBL" id="OVEO01000019">
    <property type="protein sequence ID" value="SPR01925.1"/>
    <property type="molecule type" value="Genomic_DNA"/>
</dbReference>
<evidence type="ECO:0000313" key="6">
    <source>
        <dbReference type="Proteomes" id="UP000290189"/>
    </source>
</evidence>
<dbReference type="PROSITE" id="PS50132">
    <property type="entry name" value="RGS"/>
    <property type="match status" value="1"/>
</dbReference>
<keyword evidence="4" id="KW-0496">Mitochondrion</keyword>
<sequence length="511" mass="57769">MEVTSAARWYYVAHLFATMYMPVCLVKYWGKRDVFPIRAWDPAVIVTGGSAAVVGCWMSIASELAPDSDVFITGIPLALVSSIAIDAYIWQLVVLHAKFTATRSQVDIVREQHRRLTSLMTRSSHDKLDLVPSFDVIAFDRRIVSRWAASLFIISNLFVVVVPLVFIRQRSVGAVTALDCHRMRWIMECRGLAYVKITEMGLSLTLFLALLFRLRISQDAIGIKRNLRRIAIVHAVTLLGTVVLTTLPEAYAVVDWRFGLRTTLALLGYHLVFLIGVGVPLYSATAHAYQRERPAATLEAFLADQRNFTAFLQHLQREFSVENLLFWRSAREIQCHCRRLREDDAPNDKSSCMSFSADIDGRTASVHLPFLDVCYEAVRIYRTFIRDGSPCQVNLPFDVSDRLRERFAFVDGMEEYPVDMAIDERCPSVDKGAAKREHAMILAANILADGTIFDAALHEVVELMSKDSLPRFKATTSGQKLWNDFLIGQNELSILMGDLHHMHVLEIPTQL</sequence>
<dbReference type="InterPro" id="IPR044926">
    <property type="entry name" value="RGS_subdomain_2"/>
</dbReference>
<keyword evidence="1" id="KW-0812">Transmembrane</keyword>
<feature type="domain" description="RGS" evidence="2">
    <location>
        <begin position="297"/>
        <end position="472"/>
    </location>
</feature>
<feature type="transmembrane region" description="Helical" evidence="1">
    <location>
        <begin position="147"/>
        <end position="167"/>
    </location>
</feature>
<dbReference type="SUPFAM" id="SSF48097">
    <property type="entry name" value="Regulator of G-protein signaling, RGS"/>
    <property type="match status" value="1"/>
</dbReference>
<organism evidence="3 5">
    <name type="scientific">Plasmodiophora brassicae</name>
    <name type="common">Clubroot disease agent</name>
    <dbReference type="NCBI Taxonomy" id="37360"/>
    <lineage>
        <taxon>Eukaryota</taxon>
        <taxon>Sar</taxon>
        <taxon>Rhizaria</taxon>
        <taxon>Endomyxa</taxon>
        <taxon>Phytomyxea</taxon>
        <taxon>Plasmodiophorida</taxon>
        <taxon>Plasmodiophoridae</taxon>
        <taxon>Plasmodiophora</taxon>
    </lineage>
</organism>
<dbReference type="Proteomes" id="UP000290189">
    <property type="component" value="Unassembled WGS sequence"/>
</dbReference>
<reference evidence="3 5" key="1">
    <citation type="submission" date="2015-02" db="EMBL/GenBank/DDBJ databases">
        <authorList>
            <person name="Chooi Y.-H."/>
        </authorList>
    </citation>
    <scope>NUCLEOTIDE SEQUENCE [LARGE SCALE GENOMIC DNA]</scope>
    <source>
        <strain evidence="3">E3</strain>
    </source>
</reference>
<keyword evidence="5" id="KW-1185">Reference proteome</keyword>
<dbReference type="InterPro" id="IPR016137">
    <property type="entry name" value="RGS"/>
</dbReference>
<dbReference type="InterPro" id="IPR036305">
    <property type="entry name" value="RGS_sf"/>
</dbReference>
<dbReference type="OrthoDB" id="196547at2759"/>
<evidence type="ECO:0000313" key="3">
    <source>
        <dbReference type="EMBL" id="CEO96972.1"/>
    </source>
</evidence>